<feature type="domain" description="F-box" evidence="2">
    <location>
        <begin position="102"/>
        <end position="150"/>
    </location>
</feature>
<dbReference type="PANTHER" id="PTHR46586:SF4">
    <property type="match status" value="1"/>
</dbReference>
<dbReference type="Gene3D" id="1.20.1280.50">
    <property type="match status" value="1"/>
</dbReference>
<proteinExistence type="predicted"/>
<protein>
    <submittedName>
        <fullName evidence="3">Ankyrin repeat domain containing protein</fullName>
    </submittedName>
</protein>
<evidence type="ECO:0000256" key="1">
    <source>
        <dbReference type="SAM" id="MobiDB-lite"/>
    </source>
</evidence>
<reference evidence="3 4" key="1">
    <citation type="journal article" date="2013" name="Science">
        <title>Pandoraviruses: amoeba viruses with genomes up to 2.5 Mb reaching that of parasitic eukaryotes.</title>
        <authorList>
            <person name="Philippe N."/>
            <person name="Legendre M."/>
            <person name="Doutre G."/>
            <person name="Coute Y."/>
            <person name="Poirot O."/>
            <person name="Lescot M."/>
            <person name="Arslan D."/>
            <person name="Seltzer V."/>
            <person name="Bertaux L."/>
            <person name="Bruley C."/>
            <person name="Garin J."/>
            <person name="Claverie J.M."/>
            <person name="Abergel C."/>
        </authorList>
    </citation>
    <scope>NUCLEOTIDE SEQUENCE [LARGE SCALE GENOMIC DNA]</scope>
    <source>
        <strain evidence="3">Melbourne</strain>
    </source>
</reference>
<dbReference type="InterPro" id="IPR036770">
    <property type="entry name" value="Ankyrin_rpt-contain_sf"/>
</dbReference>
<dbReference type="PANTHER" id="PTHR46586">
    <property type="entry name" value="ANKYRIN REPEAT-CONTAINING PROTEIN"/>
    <property type="match status" value="1"/>
</dbReference>
<dbReference type="EMBL" id="KC977570">
    <property type="protein sequence ID" value="AGO82682.1"/>
    <property type="molecule type" value="Genomic_DNA"/>
</dbReference>
<evidence type="ECO:0000259" key="2">
    <source>
        <dbReference type="PROSITE" id="PS50181"/>
    </source>
</evidence>
<gene>
    <name evidence="3" type="ORF">pdul_cds_567</name>
</gene>
<feature type="compositionally biased region" description="Basic and acidic residues" evidence="1">
    <location>
        <begin position="578"/>
        <end position="587"/>
    </location>
</feature>
<evidence type="ECO:0000313" key="3">
    <source>
        <dbReference type="EMBL" id="AGO82682.1"/>
    </source>
</evidence>
<dbReference type="InterPro" id="IPR052050">
    <property type="entry name" value="SecEffector_AnkRepeat"/>
</dbReference>
<dbReference type="SUPFAM" id="SSF48403">
    <property type="entry name" value="Ankyrin repeat"/>
    <property type="match status" value="1"/>
</dbReference>
<dbReference type="GeneID" id="16512414"/>
<name>S4VQX7_9VIRU</name>
<sequence>MGKGEKLSAQNSCIYLLAPTFFPPCRRAVRVLGSAPTTPQQKDPKIIQRGGSRSYFFVPIVSGTIFWACAKREGEKRETSRKNTSITRPPIIHPPAVDDEMGSPFDALPDELLVQILDAVPCVQRVLHVPRVCRRWHAMASDWKATAVDVRPCLLLVTSEDVGRAKARLVAATRGHAACVEHICAGSRPTECAPYVAAIKRDDVASLRALGVHEQVLSTRDMAALAARYASAACLDYAMAQHGRLYIDVLDVPWRCDLAAPADHFACLARVLDAGCFIGCAGAVEAAWCGHVDCLAALLPMTTSDTQEIAEACGRHLDCLRLVCEHEAGALTCDADALHGRLVRLRVMHECGVAWRASTCAAAARGGHLDCLRYAHENGCPWDEITCTEAARHGHLACLAYAHDNGCAWDTRAIRAAIDGDHVECLRYMLARRQVSDGALCEMAAYNGHLECLRALHRAGCPWDRRALRSALIRDRVDCLRYMHTRGMAWRRRDYWRACWHNLECSTYMLINGERALEGDELVEPETGHWSSDDEDGDGLDGDGSNGYRHDDDGNGGDGDERDEKPGQPDGGEGGQDDVNRDRAVGDRDDEDEDGTDKEQDARLASPRPRKRARTDGEMDKQAAS</sequence>
<organism evidence="3 4">
    <name type="scientific">Pandoravirus dulcis</name>
    <dbReference type="NCBI Taxonomy" id="1349409"/>
    <lineage>
        <taxon>Viruses</taxon>
        <taxon>Pandoravirus</taxon>
    </lineage>
</organism>
<dbReference type="Pfam" id="PF12937">
    <property type="entry name" value="F-box-like"/>
    <property type="match status" value="1"/>
</dbReference>
<accession>S4VQX7</accession>
<dbReference type="RefSeq" id="YP_008319351.1">
    <property type="nucleotide sequence ID" value="NC_021858.1"/>
</dbReference>
<evidence type="ECO:0000313" key="4">
    <source>
        <dbReference type="Proteomes" id="UP000201566"/>
    </source>
</evidence>
<dbReference type="KEGG" id="vg:16512414"/>
<dbReference type="SUPFAM" id="SSF81383">
    <property type="entry name" value="F-box domain"/>
    <property type="match status" value="1"/>
</dbReference>
<dbReference type="Gene3D" id="1.25.40.20">
    <property type="entry name" value="Ankyrin repeat-containing domain"/>
    <property type="match status" value="1"/>
</dbReference>
<dbReference type="InterPro" id="IPR001810">
    <property type="entry name" value="F-box_dom"/>
</dbReference>
<feature type="compositionally biased region" description="Basic and acidic residues" evidence="1">
    <location>
        <begin position="614"/>
        <end position="625"/>
    </location>
</feature>
<dbReference type="InterPro" id="IPR036047">
    <property type="entry name" value="F-box-like_dom_sf"/>
</dbReference>
<dbReference type="PROSITE" id="PS50181">
    <property type="entry name" value="FBOX"/>
    <property type="match status" value="1"/>
</dbReference>
<dbReference type="Proteomes" id="UP000201566">
    <property type="component" value="Segment"/>
</dbReference>
<feature type="region of interest" description="Disordered" evidence="1">
    <location>
        <begin position="523"/>
        <end position="625"/>
    </location>
</feature>